<evidence type="ECO:0000313" key="3">
    <source>
        <dbReference type="Proteomes" id="UP001499967"/>
    </source>
</evidence>
<accession>A0ABN1NGX0</accession>
<evidence type="ECO:0000256" key="1">
    <source>
        <dbReference type="ARBA" id="ARBA00005564"/>
    </source>
</evidence>
<dbReference type="EMBL" id="BAAAHP010000306">
    <property type="protein sequence ID" value="GAA0907216.1"/>
    <property type="molecule type" value="Genomic_DNA"/>
</dbReference>
<gene>
    <name evidence="2" type="ORF">GCM10009559_75870</name>
</gene>
<evidence type="ECO:0000313" key="2">
    <source>
        <dbReference type="EMBL" id="GAA0907216.1"/>
    </source>
</evidence>
<evidence type="ECO:0008006" key="4">
    <source>
        <dbReference type="Google" id="ProtNLM"/>
    </source>
</evidence>
<proteinExistence type="inferred from homology"/>
<comment type="caution">
    <text evidence="2">The sequence shown here is derived from an EMBL/GenBank/DDBJ whole genome shotgun (WGS) entry which is preliminary data.</text>
</comment>
<dbReference type="Pfam" id="PF10282">
    <property type="entry name" value="Lactonase"/>
    <property type="match status" value="1"/>
</dbReference>
<sequence length="412" mass="42889">MEQGMHATGHVYIQTNELKNAVIHYARAGDGTISEVERIPTGGAGSGVYKPISGQESAPNAFEAAGSVIVTADKRFLFATNGGDNSVSSFGIGDAGKLTLLDVKRTGNVVPGRSGTAKSLAYSAASGTLFVLHSFGPDHVRAMSVDGEGKLTARPEGYTVNTPDKPLRVSTMVVLSPDEKFLVVGTTFDQPAAANPDGSPILWADQPDGTKKSVASNAPDPDGVVVFPVEANGSLGEGLFQDGGGASPFYPAFLHHRPDHLVIGYAVADGIALATFDERGALGTGPVVKIDTSAGLPSELCWLAVSPDDRWVFATNFGYSNISSFRIDGDVVSLAHDSACPKVPGDGTFRALNGTVSSGPSDNWISPDGNYLYQIYANASKLIGYEVQSDGSLTEITSAEIPYNSPQGLAGF</sequence>
<organism evidence="2 3">
    <name type="scientific">Pseudonocardia zijingensis</name>
    <dbReference type="NCBI Taxonomy" id="153376"/>
    <lineage>
        <taxon>Bacteria</taxon>
        <taxon>Bacillati</taxon>
        <taxon>Actinomycetota</taxon>
        <taxon>Actinomycetes</taxon>
        <taxon>Pseudonocardiales</taxon>
        <taxon>Pseudonocardiaceae</taxon>
        <taxon>Pseudonocardia</taxon>
    </lineage>
</organism>
<comment type="similarity">
    <text evidence="1">Belongs to the cycloisomerase 2 family.</text>
</comment>
<dbReference type="RefSeq" id="WP_343946686.1">
    <property type="nucleotide sequence ID" value="NZ_BAAAHP010000306.1"/>
</dbReference>
<protein>
    <recommendedName>
        <fullName evidence="4">6-phosphogluconolactonase (Cycloisomerase 2 family)</fullName>
    </recommendedName>
</protein>
<dbReference type="Gene3D" id="2.130.10.10">
    <property type="entry name" value="YVTN repeat-like/Quinoprotein amine dehydrogenase"/>
    <property type="match status" value="2"/>
</dbReference>
<dbReference type="InterPro" id="IPR019405">
    <property type="entry name" value="Lactonase_7-beta_prop"/>
</dbReference>
<dbReference type="PANTHER" id="PTHR30344:SF1">
    <property type="entry name" value="6-PHOSPHOGLUCONOLACTONASE"/>
    <property type="match status" value="1"/>
</dbReference>
<dbReference type="SUPFAM" id="SSF50969">
    <property type="entry name" value="YVTN repeat-like/Quinoprotein amine dehydrogenase"/>
    <property type="match status" value="1"/>
</dbReference>
<reference evidence="2 3" key="1">
    <citation type="journal article" date="2019" name="Int. J. Syst. Evol. Microbiol.">
        <title>The Global Catalogue of Microorganisms (GCM) 10K type strain sequencing project: providing services to taxonomists for standard genome sequencing and annotation.</title>
        <authorList>
            <consortium name="The Broad Institute Genomics Platform"/>
            <consortium name="The Broad Institute Genome Sequencing Center for Infectious Disease"/>
            <person name="Wu L."/>
            <person name="Ma J."/>
        </authorList>
    </citation>
    <scope>NUCLEOTIDE SEQUENCE [LARGE SCALE GENOMIC DNA]</scope>
    <source>
        <strain evidence="2 3">JCM 11117</strain>
    </source>
</reference>
<dbReference type="Proteomes" id="UP001499967">
    <property type="component" value="Unassembled WGS sequence"/>
</dbReference>
<name>A0ABN1NGX0_9PSEU</name>
<keyword evidence="3" id="KW-1185">Reference proteome</keyword>
<dbReference type="InterPro" id="IPR011044">
    <property type="entry name" value="Quino_amine_DH_bsu"/>
</dbReference>
<dbReference type="PANTHER" id="PTHR30344">
    <property type="entry name" value="6-PHOSPHOGLUCONOLACTONASE-RELATED"/>
    <property type="match status" value="1"/>
</dbReference>
<dbReference type="InterPro" id="IPR050282">
    <property type="entry name" value="Cycloisomerase_2"/>
</dbReference>
<dbReference type="InterPro" id="IPR015943">
    <property type="entry name" value="WD40/YVTN_repeat-like_dom_sf"/>
</dbReference>